<accession>F2IWN8</accession>
<sequence>MHFDRIDRRTMTLTAASSGHATETGPAAGTGPSASLAAPASIPPQARSARVLMVDTLQAAEVPWRLIERDGLLAHYHRFGWARAWLAHIGARAGEAARIAVGLVDGEPAFVWPFALSRAHGVTTLTWLGQSHANQNTGIWTRRAYAELSADTLHGALIDAARAAGADRLALHNIPAVWEGRPHPLAADNGNPSPSPVFRGPLDRPFEALFADTHSKASRKKLLRKRKALEEAGDYAVKRAQTAQEIETGLAAFFEQRAVRARETGIPNAFSGAPAQAFLRALLSEPDGDGGPLLDLRYLEAGGRIRATYLGGIGQGAYYGYANSIAHDELTALSPGVVLLTEIVRNCCADPAIAVLDLGLGEERYKLAWTAAQDLVDREEALTAAGRIVTAADRLRLAAKRTIRTSPALWSLVRKARRIRARLG</sequence>
<feature type="domain" description="BioF2-like acetyltransferase" evidence="2">
    <location>
        <begin position="218"/>
        <end position="366"/>
    </location>
</feature>
<feature type="compositionally biased region" description="Low complexity" evidence="1">
    <location>
        <begin position="21"/>
        <end position="40"/>
    </location>
</feature>
<evidence type="ECO:0000313" key="3">
    <source>
        <dbReference type="EMBL" id="ADZ70363.1"/>
    </source>
</evidence>
<dbReference type="InterPro" id="IPR038740">
    <property type="entry name" value="BioF2-like_GNAT_dom"/>
</dbReference>
<organism evidence="3 4">
    <name type="scientific">Polymorphum gilvum (strain LMG 25793 / CGMCC 1.9160 / SL003B-26A1)</name>
    <dbReference type="NCBI Taxonomy" id="991905"/>
    <lineage>
        <taxon>Bacteria</taxon>
        <taxon>Pseudomonadati</taxon>
        <taxon>Pseudomonadota</taxon>
        <taxon>Alphaproteobacteria</taxon>
        <taxon>Rhodobacterales</taxon>
        <taxon>Paracoccaceae</taxon>
        <taxon>Polymorphum</taxon>
    </lineage>
</organism>
<keyword evidence="4" id="KW-1185">Reference proteome</keyword>
<dbReference type="AlphaFoldDB" id="F2IWN8"/>
<dbReference type="KEGG" id="pgv:SL003B_1937"/>
<name>F2IWN8_POLGS</name>
<evidence type="ECO:0000259" key="2">
    <source>
        <dbReference type="Pfam" id="PF13480"/>
    </source>
</evidence>
<dbReference type="Proteomes" id="UP000008130">
    <property type="component" value="Chromosome"/>
</dbReference>
<gene>
    <name evidence="3" type="ordered locus">SL003B_1937</name>
</gene>
<dbReference type="SUPFAM" id="SSF55729">
    <property type="entry name" value="Acyl-CoA N-acyltransferases (Nat)"/>
    <property type="match status" value="1"/>
</dbReference>
<reference evidence="3 4" key="1">
    <citation type="journal article" date="2011" name="J. Bacteriol.">
        <title>Complete genome sequence of Polymorphum gilvum SL003B-26A1T, a crude oil-degrading bacterium from oil-polluted saline soil.</title>
        <authorList>
            <person name="Li S.G."/>
            <person name="Tang Y.Q."/>
            <person name="Nie Y."/>
            <person name="Cai M."/>
            <person name="Wu X.L."/>
        </authorList>
    </citation>
    <scope>NUCLEOTIDE SEQUENCE [LARGE SCALE GENOMIC DNA]</scope>
    <source>
        <strain evidence="4">LMG 25793 / CGMCC 1.9160 / SL003B-26A1</strain>
    </source>
</reference>
<proteinExistence type="predicted"/>
<feature type="compositionally biased region" description="Basic and acidic residues" evidence="1">
    <location>
        <begin position="1"/>
        <end position="10"/>
    </location>
</feature>
<dbReference type="EMBL" id="CP002568">
    <property type="protein sequence ID" value="ADZ70363.1"/>
    <property type="molecule type" value="Genomic_DNA"/>
</dbReference>
<dbReference type="STRING" id="991905.SL003B_1937"/>
<dbReference type="eggNOG" id="COG5653">
    <property type="taxonomic scope" value="Bacteria"/>
</dbReference>
<protein>
    <recommendedName>
        <fullName evidence="2">BioF2-like acetyltransferase domain-containing protein</fullName>
    </recommendedName>
</protein>
<evidence type="ECO:0000256" key="1">
    <source>
        <dbReference type="SAM" id="MobiDB-lite"/>
    </source>
</evidence>
<dbReference type="Pfam" id="PF13480">
    <property type="entry name" value="Acetyltransf_6"/>
    <property type="match status" value="1"/>
</dbReference>
<dbReference type="HOGENOM" id="CLU_046277_2_0_5"/>
<dbReference type="PATRIC" id="fig|991905.3.peg.1986"/>
<feature type="region of interest" description="Disordered" evidence="1">
    <location>
        <begin position="1"/>
        <end position="40"/>
    </location>
</feature>
<dbReference type="InterPro" id="IPR016181">
    <property type="entry name" value="Acyl_CoA_acyltransferase"/>
</dbReference>
<feature type="compositionally biased region" description="Polar residues" evidence="1">
    <location>
        <begin position="11"/>
        <end position="20"/>
    </location>
</feature>
<evidence type="ECO:0000313" key="4">
    <source>
        <dbReference type="Proteomes" id="UP000008130"/>
    </source>
</evidence>